<keyword evidence="1" id="KW-0175">Coiled coil</keyword>
<evidence type="ECO:0000313" key="3">
    <source>
        <dbReference type="EMBL" id="CAF0735096.1"/>
    </source>
</evidence>
<dbReference type="AlphaFoldDB" id="A0A813NE05"/>
<accession>A0A813NE05</accession>
<feature type="region of interest" description="Disordered" evidence="2">
    <location>
        <begin position="150"/>
        <end position="278"/>
    </location>
</feature>
<evidence type="ECO:0000256" key="1">
    <source>
        <dbReference type="SAM" id="Coils"/>
    </source>
</evidence>
<gene>
    <name evidence="3" type="ORF">JYZ213_LOCUS1495</name>
</gene>
<sequence length="556" mass="63041">MNQLITYNNPNDGVTSRRYTAFPLNSTLISTYTSDTIRSIINHATTGKPYTTAVWIRISRVGIQIKAQDPQIARTRIPVFIPIAHVHDIFMQPNINNVICIVYEEVKSNMKGVLLYVVHPSDAHLIRDDFRHVKQSSYSKGNENQIIVDTKSPDNKQLISPSSQKSNDIFRAGKANRQQSPRRILYVRDSDINTTREKTPLSAPPLPQLSYTPFNNSYHSSRDDSGGYRRHKSPRKVKTGNSSSKTASDSGSKHRHKHRSRSPQKPSKPQESSDNTSQKITIAQSPTPVQQQQPQQPQQQQQQQQQTLLQQQQQQQLQQQQLLFQQQQIAAWQAAQQAPVVPMGIYNRYVPKVIPLPTGEKIKTTLSPSNTNGMVVAHIETQQTATSDGYDKSSTRSRSISPKRSDHQYRSRPLSAENADASAILIQSSHHRHHHHRRHQVNGHSHSASKPESKIYNTISHPSRTRLKYGPPPTNNNNNNNNNTDTDNETKQYLKRLIDDMQAMKLEMNKMRLASSSVGGTTRGRSDSLRLNLKELRTDIDAIRQRMAMTPRVAKQ</sequence>
<proteinExistence type="predicted"/>
<feature type="compositionally biased region" description="Low complexity" evidence="2">
    <location>
        <begin position="263"/>
        <end position="273"/>
    </location>
</feature>
<evidence type="ECO:0000256" key="2">
    <source>
        <dbReference type="SAM" id="MobiDB-lite"/>
    </source>
</evidence>
<feature type="compositionally biased region" description="Low complexity" evidence="2">
    <location>
        <begin position="475"/>
        <end position="485"/>
    </location>
</feature>
<feature type="compositionally biased region" description="Basic residues" evidence="2">
    <location>
        <begin position="228"/>
        <end position="238"/>
    </location>
</feature>
<feature type="compositionally biased region" description="Polar residues" evidence="2">
    <location>
        <begin position="155"/>
        <end position="167"/>
    </location>
</feature>
<dbReference type="Proteomes" id="UP000663845">
    <property type="component" value="Unassembled WGS sequence"/>
</dbReference>
<organism evidence="3 4">
    <name type="scientific">Adineta steineri</name>
    <dbReference type="NCBI Taxonomy" id="433720"/>
    <lineage>
        <taxon>Eukaryota</taxon>
        <taxon>Metazoa</taxon>
        <taxon>Spiralia</taxon>
        <taxon>Gnathifera</taxon>
        <taxon>Rotifera</taxon>
        <taxon>Eurotatoria</taxon>
        <taxon>Bdelloidea</taxon>
        <taxon>Adinetida</taxon>
        <taxon>Adinetidae</taxon>
        <taxon>Adineta</taxon>
    </lineage>
</organism>
<feature type="coiled-coil region" evidence="1">
    <location>
        <begin position="494"/>
        <end position="546"/>
    </location>
</feature>
<feature type="compositionally biased region" description="Basic residues" evidence="2">
    <location>
        <begin position="429"/>
        <end position="441"/>
    </location>
</feature>
<evidence type="ECO:0000313" key="4">
    <source>
        <dbReference type="Proteomes" id="UP000663845"/>
    </source>
</evidence>
<comment type="caution">
    <text evidence="3">The sequence shown here is derived from an EMBL/GenBank/DDBJ whole genome shotgun (WGS) entry which is preliminary data.</text>
</comment>
<dbReference type="EMBL" id="CAJNOG010000007">
    <property type="protein sequence ID" value="CAF0735096.1"/>
    <property type="molecule type" value="Genomic_DNA"/>
</dbReference>
<feature type="compositionally biased region" description="Basic and acidic residues" evidence="2">
    <location>
        <begin position="186"/>
        <end position="199"/>
    </location>
</feature>
<reference evidence="3" key="1">
    <citation type="submission" date="2021-02" db="EMBL/GenBank/DDBJ databases">
        <authorList>
            <person name="Nowell W R."/>
        </authorList>
    </citation>
    <scope>NUCLEOTIDE SEQUENCE</scope>
</reference>
<protein>
    <submittedName>
        <fullName evidence="3">Uncharacterized protein</fullName>
    </submittedName>
</protein>
<feature type="region of interest" description="Disordered" evidence="2">
    <location>
        <begin position="429"/>
        <end position="488"/>
    </location>
</feature>
<feature type="compositionally biased region" description="Polar residues" evidence="2">
    <location>
        <begin position="209"/>
        <end position="219"/>
    </location>
</feature>
<feature type="compositionally biased region" description="Basic residues" evidence="2">
    <location>
        <begin position="253"/>
        <end position="262"/>
    </location>
</feature>
<feature type="region of interest" description="Disordered" evidence="2">
    <location>
        <begin position="381"/>
        <end position="416"/>
    </location>
</feature>
<name>A0A813NE05_9BILA</name>
<feature type="compositionally biased region" description="Polar residues" evidence="2">
    <location>
        <begin position="442"/>
        <end position="462"/>
    </location>
</feature>